<evidence type="ECO:0000256" key="5">
    <source>
        <dbReference type="ARBA" id="ARBA00022692"/>
    </source>
</evidence>
<evidence type="ECO:0000256" key="7">
    <source>
        <dbReference type="ARBA" id="ARBA00022801"/>
    </source>
</evidence>
<evidence type="ECO:0000313" key="16">
    <source>
        <dbReference type="Proteomes" id="UP000318081"/>
    </source>
</evidence>
<feature type="domain" description="Peptidase M50" evidence="14">
    <location>
        <begin position="330"/>
        <end position="402"/>
    </location>
</feature>
<dbReference type="PANTHER" id="PTHR39188">
    <property type="entry name" value="MEMBRANE-ASSOCIATED ZINC METALLOPROTEASE M50B"/>
    <property type="match status" value="1"/>
</dbReference>
<feature type="transmembrane region" description="Helical" evidence="13">
    <location>
        <begin position="382"/>
        <end position="405"/>
    </location>
</feature>
<keyword evidence="6" id="KW-0479">Metal-binding</keyword>
<keyword evidence="5 13" id="KW-0812">Transmembrane</keyword>
<evidence type="ECO:0000256" key="6">
    <source>
        <dbReference type="ARBA" id="ARBA00022723"/>
    </source>
</evidence>
<evidence type="ECO:0000256" key="11">
    <source>
        <dbReference type="ARBA" id="ARBA00023136"/>
    </source>
</evidence>
<evidence type="ECO:0000256" key="13">
    <source>
        <dbReference type="SAM" id="Phobius"/>
    </source>
</evidence>
<feature type="compositionally biased region" description="Acidic residues" evidence="12">
    <location>
        <begin position="774"/>
        <end position="783"/>
    </location>
</feature>
<organism evidence="15 16">
    <name type="scientific">Stieleria magnilauensis</name>
    <dbReference type="NCBI Taxonomy" id="2527963"/>
    <lineage>
        <taxon>Bacteria</taxon>
        <taxon>Pseudomonadati</taxon>
        <taxon>Planctomycetota</taxon>
        <taxon>Planctomycetia</taxon>
        <taxon>Pirellulales</taxon>
        <taxon>Pirellulaceae</taxon>
        <taxon>Stieleria</taxon>
    </lineage>
</organism>
<keyword evidence="11 13" id="KW-0472">Membrane</keyword>
<feature type="transmembrane region" description="Helical" evidence="13">
    <location>
        <begin position="303"/>
        <end position="323"/>
    </location>
</feature>
<proteinExistence type="inferred from homology"/>
<feature type="transmembrane region" description="Helical" evidence="13">
    <location>
        <begin position="473"/>
        <end position="490"/>
    </location>
</feature>
<feature type="transmembrane region" description="Helical" evidence="13">
    <location>
        <begin position="20"/>
        <end position="37"/>
    </location>
</feature>
<keyword evidence="8" id="KW-0862">Zinc</keyword>
<evidence type="ECO:0000256" key="4">
    <source>
        <dbReference type="ARBA" id="ARBA00022670"/>
    </source>
</evidence>
<reference evidence="15 16" key="1">
    <citation type="submission" date="2019-02" db="EMBL/GenBank/DDBJ databases">
        <title>Deep-cultivation of Planctomycetes and their phenomic and genomic characterization uncovers novel biology.</title>
        <authorList>
            <person name="Wiegand S."/>
            <person name="Jogler M."/>
            <person name="Boedeker C."/>
            <person name="Pinto D."/>
            <person name="Vollmers J."/>
            <person name="Rivas-Marin E."/>
            <person name="Kohn T."/>
            <person name="Peeters S.H."/>
            <person name="Heuer A."/>
            <person name="Rast P."/>
            <person name="Oberbeckmann S."/>
            <person name="Bunk B."/>
            <person name="Jeske O."/>
            <person name="Meyerdierks A."/>
            <person name="Storesund J.E."/>
            <person name="Kallscheuer N."/>
            <person name="Luecker S."/>
            <person name="Lage O.M."/>
            <person name="Pohl T."/>
            <person name="Merkel B.J."/>
            <person name="Hornburger P."/>
            <person name="Mueller R.-W."/>
            <person name="Bruemmer F."/>
            <person name="Labrenz M."/>
            <person name="Spormann A.M."/>
            <person name="Op den Camp H."/>
            <person name="Overmann J."/>
            <person name="Amann R."/>
            <person name="Jetten M.S.M."/>
            <person name="Mascher T."/>
            <person name="Medema M.H."/>
            <person name="Devos D.P."/>
            <person name="Kaster A.-K."/>
            <person name="Ovreas L."/>
            <person name="Rohde M."/>
            <person name="Galperin M.Y."/>
            <person name="Jogler C."/>
        </authorList>
    </citation>
    <scope>NUCLEOTIDE SEQUENCE [LARGE SCALE GENOMIC DNA]</scope>
    <source>
        <strain evidence="15 16">TBK1r</strain>
    </source>
</reference>
<sequence>MFFKLSAPHVSIREYMYEGNVITMPIVLLIAVIVKLLRIPIPGSTDIPAVESLQPFRVPAEKVDPEILKSITDLDLQVHELGFTRIDLIGINDRQNNTRYGGAAYRSADGETVAWIRYRLWPNLERRNKFARLALYSLGPAGEIILTTAATRDLLDPPDWHVQYHPKVDANRLRDLHQQHVRRVLGNARSMIAGDTESAFDLLEHTHREFVEFQLDRGVFVRATPRSVTPSSVAHSVPSAEMADTTVASPVEDDVLVAELVEEVERVEQSVGGDDVAVQTPAVDETLPIIEAVRKQETKQSGWLSKLLILAVSIGLFIGLGAWQWELELVLILVPILLVHELGHYVAMKAFGYKNIHMFFIPLLGAAVSGRHYRVSGWKKSIVALAGPLPSIALGLVLGGIGFWFENEWCAKAAVITLILNVLNLAPFLPLDGGQVAHVTLFSRSKVIDLLFRIGTIVILMLVAWLLDAKLMFGIGIAMALGLPTVWRTMTVTESIRRRDLPEPDNDHMPDEAIRAIVDEIQRANLPTQGTSTLAKLTLSVYENVIARPPSWPATLGIWALYFGGLFVGVVGMFAITLATVGGGMFDDFPEFETLYITVETDDGQFRLGKPDADPKKTKLDLLAWRFPDADAATVAYDKLTETTDDSVARLGDFVFTSTVVDSGDAEVIDDDFGDDFEAFAENDPRLDLLSGALWRRSFFGANPQLIVVVSADQADDLIQATDSIPYNIGDSVAISPWTPKIKPTEAQLQLQAKLLVLQGKSDPLPWGSVQPPDQDDSADEDEPVDFRNLMQQSAERFEQIQRKRLDWIGEQAESSEGAARELYSAFLDFESESQAWRQDERPYEQKGPPPTLPDYLKPLLPKLGFLHPDHPLRATSVNIEAYQWTPDAEDASFKETFPLEYDDRSLVYLQLTPTRDAAAAYATVHAWLKNQGIETVVWSYETAVE</sequence>
<dbReference type="PANTHER" id="PTHR39188:SF3">
    <property type="entry name" value="STAGE IV SPORULATION PROTEIN FB"/>
    <property type="match status" value="1"/>
</dbReference>
<keyword evidence="4" id="KW-0645">Protease</keyword>
<dbReference type="EMBL" id="CP036432">
    <property type="protein sequence ID" value="QDV87982.1"/>
    <property type="molecule type" value="Genomic_DNA"/>
</dbReference>
<gene>
    <name evidence="15" type="ORF">TBK1r_70140</name>
</gene>
<evidence type="ECO:0000256" key="1">
    <source>
        <dbReference type="ARBA" id="ARBA00001947"/>
    </source>
</evidence>
<name>A0ABX5Y132_9BACT</name>
<evidence type="ECO:0000259" key="14">
    <source>
        <dbReference type="Pfam" id="PF02163"/>
    </source>
</evidence>
<accession>A0ABX5Y132</accession>
<feature type="transmembrane region" description="Helical" evidence="13">
    <location>
        <begin position="450"/>
        <end position="467"/>
    </location>
</feature>
<evidence type="ECO:0000256" key="12">
    <source>
        <dbReference type="SAM" id="MobiDB-lite"/>
    </source>
</evidence>
<comment type="cofactor">
    <cofactor evidence="1">
        <name>Zn(2+)</name>
        <dbReference type="ChEBI" id="CHEBI:29105"/>
    </cofactor>
</comment>
<dbReference type="InterPro" id="IPR008915">
    <property type="entry name" value="Peptidase_M50"/>
</dbReference>
<feature type="transmembrane region" description="Helical" evidence="13">
    <location>
        <begin position="329"/>
        <end position="348"/>
    </location>
</feature>
<dbReference type="Pfam" id="PF02163">
    <property type="entry name" value="Peptidase_M50"/>
    <property type="match status" value="1"/>
</dbReference>
<keyword evidence="9 13" id="KW-1133">Transmembrane helix</keyword>
<evidence type="ECO:0000256" key="9">
    <source>
        <dbReference type="ARBA" id="ARBA00022989"/>
    </source>
</evidence>
<dbReference type="RefSeq" id="WP_145219970.1">
    <property type="nucleotide sequence ID" value="NZ_CP036432.1"/>
</dbReference>
<dbReference type="CDD" id="cd06160">
    <property type="entry name" value="S2P-M50_like_2"/>
    <property type="match status" value="1"/>
</dbReference>
<evidence type="ECO:0000256" key="10">
    <source>
        <dbReference type="ARBA" id="ARBA00023049"/>
    </source>
</evidence>
<evidence type="ECO:0000256" key="2">
    <source>
        <dbReference type="ARBA" id="ARBA00004141"/>
    </source>
</evidence>
<comment type="similarity">
    <text evidence="3">Belongs to the peptidase M50B family.</text>
</comment>
<comment type="subcellular location">
    <subcellularLocation>
        <location evidence="2">Membrane</location>
        <topology evidence="2">Multi-pass membrane protein</topology>
    </subcellularLocation>
</comment>
<evidence type="ECO:0000256" key="8">
    <source>
        <dbReference type="ARBA" id="ARBA00022833"/>
    </source>
</evidence>
<evidence type="ECO:0000256" key="3">
    <source>
        <dbReference type="ARBA" id="ARBA00007931"/>
    </source>
</evidence>
<feature type="transmembrane region" description="Helical" evidence="13">
    <location>
        <begin position="558"/>
        <end position="586"/>
    </location>
</feature>
<keyword evidence="7" id="KW-0378">Hydrolase</keyword>
<dbReference type="Proteomes" id="UP000318081">
    <property type="component" value="Chromosome"/>
</dbReference>
<evidence type="ECO:0000313" key="15">
    <source>
        <dbReference type="EMBL" id="QDV87982.1"/>
    </source>
</evidence>
<feature type="region of interest" description="Disordered" evidence="12">
    <location>
        <begin position="764"/>
        <end position="783"/>
    </location>
</feature>
<feature type="transmembrane region" description="Helical" evidence="13">
    <location>
        <begin position="411"/>
        <end position="429"/>
    </location>
</feature>
<protein>
    <submittedName>
        <fullName evidence="15">Peptidase family M50</fullName>
    </submittedName>
</protein>
<keyword evidence="10" id="KW-0482">Metalloprotease</keyword>
<keyword evidence="16" id="KW-1185">Reference proteome</keyword>